<name>A0A7I4XZ20_HAECO</name>
<protein>
    <recommendedName>
        <fullName evidence="11">Structure-specific endonuclease subunit SLX1 homolog</fullName>
        <ecNumber evidence="11">3.1.-.-</ecNumber>
    </recommendedName>
</protein>
<accession>A0A7I4XZ20</accession>
<evidence type="ECO:0000256" key="11">
    <source>
        <dbReference type="HAMAP-Rule" id="MF_03100"/>
    </source>
</evidence>
<dbReference type="InterPro" id="IPR000305">
    <property type="entry name" value="GIY-YIG_endonuc"/>
</dbReference>
<dbReference type="GO" id="GO:0008821">
    <property type="term" value="F:crossover junction DNA endonuclease activity"/>
    <property type="evidence" value="ECO:0007669"/>
    <property type="project" value="TreeGrafter"/>
</dbReference>
<evidence type="ECO:0000259" key="12">
    <source>
        <dbReference type="PROSITE" id="PS50164"/>
    </source>
</evidence>
<dbReference type="Gene3D" id="3.30.40.10">
    <property type="entry name" value="Zinc/RING finger domain, C3HC4 (zinc finger)"/>
    <property type="match status" value="1"/>
</dbReference>
<keyword evidence="7" id="KW-0862">Zinc</keyword>
<evidence type="ECO:0000256" key="6">
    <source>
        <dbReference type="ARBA" id="ARBA00022801"/>
    </source>
</evidence>
<comment type="cofactor">
    <cofactor evidence="11">
        <name>a divalent metal cation</name>
        <dbReference type="ChEBI" id="CHEBI:60240"/>
    </cofactor>
</comment>
<dbReference type="CDD" id="cd10455">
    <property type="entry name" value="GIY-YIG_SLX1"/>
    <property type="match status" value="1"/>
</dbReference>
<keyword evidence="2" id="KW-0479">Metal-binding</keyword>
<keyword evidence="5" id="KW-0863">Zinc-finger</keyword>
<evidence type="ECO:0000256" key="7">
    <source>
        <dbReference type="ARBA" id="ARBA00022833"/>
    </source>
</evidence>
<dbReference type="FunFam" id="3.40.1440.10:FF:000008">
    <property type="entry name" value="Structure-specific endonuclease subunit SLX1 homolog"/>
    <property type="match status" value="1"/>
</dbReference>
<dbReference type="Pfam" id="PF01541">
    <property type="entry name" value="GIY-YIG"/>
    <property type="match status" value="1"/>
</dbReference>
<evidence type="ECO:0000256" key="10">
    <source>
        <dbReference type="ARBA" id="ARBA00023242"/>
    </source>
</evidence>
<dbReference type="InterPro" id="IPR050381">
    <property type="entry name" value="SLX1_endonuclease"/>
</dbReference>
<evidence type="ECO:0000313" key="14">
    <source>
        <dbReference type="WBParaSite" id="HCON_00023930-00001"/>
    </source>
</evidence>
<evidence type="ECO:0000256" key="9">
    <source>
        <dbReference type="ARBA" id="ARBA00023204"/>
    </source>
</evidence>
<dbReference type="InterPro" id="IPR027520">
    <property type="entry name" value="Slx1"/>
</dbReference>
<dbReference type="OMA" id="MVCIIHG"/>
<organism evidence="13 14">
    <name type="scientific">Haemonchus contortus</name>
    <name type="common">Barber pole worm</name>
    <dbReference type="NCBI Taxonomy" id="6289"/>
    <lineage>
        <taxon>Eukaryota</taxon>
        <taxon>Metazoa</taxon>
        <taxon>Ecdysozoa</taxon>
        <taxon>Nematoda</taxon>
        <taxon>Chromadorea</taxon>
        <taxon>Rhabditida</taxon>
        <taxon>Rhabditina</taxon>
        <taxon>Rhabditomorpha</taxon>
        <taxon>Strongyloidea</taxon>
        <taxon>Trichostrongylidae</taxon>
        <taxon>Haemonchus</taxon>
    </lineage>
</organism>
<dbReference type="HAMAP" id="MF_03100">
    <property type="entry name" value="Endonuc_su_Slx1"/>
    <property type="match status" value="1"/>
</dbReference>
<comment type="subcellular location">
    <subcellularLocation>
        <location evidence="11">Nucleus</location>
    </subcellularLocation>
</comment>
<dbReference type="InterPro" id="IPR001965">
    <property type="entry name" value="Znf_PHD"/>
</dbReference>
<keyword evidence="6 11" id="KW-0378">Hydrolase</keyword>
<dbReference type="GO" id="GO:0000724">
    <property type="term" value="P:double-strand break repair via homologous recombination"/>
    <property type="evidence" value="ECO:0007669"/>
    <property type="project" value="TreeGrafter"/>
</dbReference>
<evidence type="ECO:0000256" key="8">
    <source>
        <dbReference type="ARBA" id="ARBA00023172"/>
    </source>
</evidence>
<keyword evidence="1 11" id="KW-0540">Nuclease</keyword>
<keyword evidence="10 11" id="KW-0539">Nucleus</keyword>
<dbReference type="PROSITE" id="PS50164">
    <property type="entry name" value="GIY_YIG"/>
    <property type="match status" value="1"/>
</dbReference>
<evidence type="ECO:0000256" key="2">
    <source>
        <dbReference type="ARBA" id="ARBA00022723"/>
    </source>
</evidence>
<evidence type="ECO:0000256" key="4">
    <source>
        <dbReference type="ARBA" id="ARBA00022763"/>
    </source>
</evidence>
<evidence type="ECO:0000256" key="1">
    <source>
        <dbReference type="ARBA" id="ARBA00022722"/>
    </source>
</evidence>
<keyword evidence="3 11" id="KW-0255">Endonuclease</keyword>
<reference evidence="14" key="1">
    <citation type="submission" date="2020-12" db="UniProtKB">
        <authorList>
            <consortium name="WormBaseParasite"/>
        </authorList>
    </citation>
    <scope>IDENTIFICATION</scope>
    <source>
        <strain evidence="14">MHco3</strain>
    </source>
</reference>
<comment type="function">
    <text evidence="11">Catalytic subunit of a heterodimeric structure-specific endonuclease that resolves DNA secondary structures generated during DNA repair and recombination. Has endonuclease activity towards branched DNA substrates, introducing single-strand cuts in duplex DNA close to junctions with ss-DNA.</text>
</comment>
<evidence type="ECO:0000256" key="3">
    <source>
        <dbReference type="ARBA" id="ARBA00022759"/>
    </source>
</evidence>
<dbReference type="CDD" id="cd15489">
    <property type="entry name" value="PHD_SF"/>
    <property type="match status" value="1"/>
</dbReference>
<dbReference type="GO" id="GO:0033557">
    <property type="term" value="C:Slx1-Slx4 complex"/>
    <property type="evidence" value="ECO:0007669"/>
    <property type="project" value="UniProtKB-UniRule"/>
</dbReference>
<dbReference type="Proteomes" id="UP000025227">
    <property type="component" value="Unplaced"/>
</dbReference>
<keyword evidence="4 11" id="KW-0227">DNA damage</keyword>
<sequence length="348" mass="39710">MDSSDIIVLDQSACEAPATPQIDGVPKSFENDPGKRFSFGVSHLGRRSLSQCVPQLHIREDSDDVAQSTQARALISPRKNKRPKANKTVPDEFFGVYCLISRSQLSYYKNRCYIGYTVDPNRRIQQHNGGREKGGAKKTDNRGPWDMVCIIHGFPNSVAALRFEWAWQNPEKTRVLKGLSLKKSKKETPFAYRLRVACYLLNSRPWNNFALTFRWLLPSEELPFPDEVLPPKHVQKVYGLIEKSCTEILPTKDCYVEKGECRLCGNNIEKLTQLVRCLSCAAHYHAKCLAMKNLKNERLLYPVQGTCPSCSQSFLWGDIIRDQRMILRVSEAQTDTLMKNLIPRLLKS</sequence>
<keyword evidence="9 11" id="KW-0234">DNA repair</keyword>
<dbReference type="InterPro" id="IPR048749">
    <property type="entry name" value="SLX1_C"/>
</dbReference>
<dbReference type="AlphaFoldDB" id="A0A7I4XZ20"/>
<dbReference type="WBParaSite" id="HCON_00023930-00001">
    <property type="protein sequence ID" value="HCON_00023930-00001"/>
    <property type="gene ID" value="HCON_00023930"/>
</dbReference>
<proteinExistence type="inferred from homology"/>
<dbReference type="Pfam" id="PF21202">
    <property type="entry name" value="SLX1_C"/>
    <property type="match status" value="1"/>
</dbReference>
<keyword evidence="8 11" id="KW-0233">DNA recombination</keyword>
<dbReference type="EC" id="3.1.-.-" evidence="11"/>
<dbReference type="PANTHER" id="PTHR20208">
    <property type="entry name" value="STRUCTURE-SPECIFIC ENDONUCLEASE SUBUNIT SLX1"/>
    <property type="match status" value="1"/>
</dbReference>
<dbReference type="GO" id="GO:0017108">
    <property type="term" value="F:5'-flap endonuclease activity"/>
    <property type="evidence" value="ECO:0007669"/>
    <property type="project" value="InterPro"/>
</dbReference>
<comment type="caution">
    <text evidence="11">Lacks conserved residue(s) required for the propagation of feature annotation.</text>
</comment>
<comment type="similarity">
    <text evidence="11">Belongs to the SLX1 family.</text>
</comment>
<dbReference type="GO" id="GO:0008270">
    <property type="term" value="F:zinc ion binding"/>
    <property type="evidence" value="ECO:0007669"/>
    <property type="project" value="UniProtKB-KW"/>
</dbReference>
<dbReference type="InterPro" id="IPR035901">
    <property type="entry name" value="GIY-YIG_endonuc_sf"/>
</dbReference>
<comment type="subunit">
    <text evidence="11">Forms a heterodimer with a member of the SLX4 family.</text>
</comment>
<dbReference type="PANTHER" id="PTHR20208:SF10">
    <property type="entry name" value="STRUCTURE-SPECIFIC ENDONUCLEASE SUBUNIT SLX1"/>
    <property type="match status" value="1"/>
</dbReference>
<keyword evidence="13" id="KW-1185">Reference proteome</keyword>
<dbReference type="OrthoDB" id="24645at2759"/>
<evidence type="ECO:0000313" key="13">
    <source>
        <dbReference type="Proteomes" id="UP000025227"/>
    </source>
</evidence>
<dbReference type="InterPro" id="IPR013083">
    <property type="entry name" value="Znf_RING/FYVE/PHD"/>
</dbReference>
<feature type="domain" description="GIY-YIG" evidence="12">
    <location>
        <begin position="92"/>
        <end position="177"/>
    </location>
</feature>
<dbReference type="Gene3D" id="3.40.1440.10">
    <property type="entry name" value="GIY-YIG endonuclease"/>
    <property type="match status" value="1"/>
</dbReference>
<dbReference type="SMART" id="SM00249">
    <property type="entry name" value="PHD"/>
    <property type="match status" value="1"/>
</dbReference>
<evidence type="ECO:0000256" key="5">
    <source>
        <dbReference type="ARBA" id="ARBA00022771"/>
    </source>
</evidence>